<dbReference type="Gene3D" id="3.60.21.10">
    <property type="match status" value="1"/>
</dbReference>
<evidence type="ECO:0000259" key="2">
    <source>
        <dbReference type="Pfam" id="PF00149"/>
    </source>
</evidence>
<dbReference type="Pfam" id="PF14008">
    <property type="entry name" value="Metallophos_C"/>
    <property type="match status" value="1"/>
</dbReference>
<dbReference type="AlphaFoldDB" id="A0A3S4QI18"/>
<evidence type="ECO:0000313" key="5">
    <source>
        <dbReference type="EMBL" id="RWS03862.1"/>
    </source>
</evidence>
<dbReference type="InterPro" id="IPR041792">
    <property type="entry name" value="MPP_PAP"/>
</dbReference>
<evidence type="ECO:0000313" key="4">
    <source>
        <dbReference type="EMBL" id="RWS03781.1"/>
    </source>
</evidence>
<dbReference type="EMBL" id="NCKU01006158">
    <property type="protein sequence ID" value="RWS03781.1"/>
    <property type="molecule type" value="Genomic_DNA"/>
</dbReference>
<dbReference type="PANTHER" id="PTHR45867">
    <property type="entry name" value="PURPLE ACID PHOSPHATASE"/>
    <property type="match status" value="1"/>
</dbReference>
<dbReference type="EMBL" id="NCKU01006067">
    <property type="protein sequence ID" value="RWS03862.1"/>
    <property type="molecule type" value="Genomic_DNA"/>
</dbReference>
<dbReference type="OrthoDB" id="45007at2759"/>
<reference evidence="4" key="2">
    <citation type="submission" date="2018-11" db="EMBL/GenBank/DDBJ databases">
        <title>Trombidioid mite genomics.</title>
        <authorList>
            <person name="Dong X."/>
        </authorList>
    </citation>
    <scope>NUCLEOTIDE SEQUENCE</scope>
    <source>
        <strain evidence="4">UoL-WK</strain>
    </source>
</reference>
<evidence type="ECO:0000256" key="1">
    <source>
        <dbReference type="ARBA" id="ARBA00023180"/>
    </source>
</evidence>
<dbReference type="Pfam" id="PF00149">
    <property type="entry name" value="Metallophos"/>
    <property type="match status" value="1"/>
</dbReference>
<protein>
    <submittedName>
        <fullName evidence="4">Iron/zinc purple acid phosphatase-like protein</fullName>
    </submittedName>
</protein>
<dbReference type="InterPro" id="IPR025733">
    <property type="entry name" value="PAPs_C"/>
</dbReference>
<dbReference type="EMBL" id="NCKU01001194">
    <property type="protein sequence ID" value="RWS12831.1"/>
    <property type="molecule type" value="Genomic_DNA"/>
</dbReference>
<dbReference type="InterPro" id="IPR004843">
    <property type="entry name" value="Calcineurin-like_PHP"/>
</dbReference>
<dbReference type="InterPro" id="IPR029052">
    <property type="entry name" value="Metallo-depent_PP-like"/>
</dbReference>
<sequence length="393" mass="46258">MVITWVTLCSADLTQVKYGENGLDSLANGYEKKFIDGVRPFREKKNFNIKAILDYCVGNNNVWSKIYSFTTMKNGENWSPRWALFGDLATISNGGRSHGWLIDGVNAKKYDIIFHIGDFAYNMDSSNGKVGDQFMREIEPIAAKVPYMVCVGNHEQRYNFSNYNNRFTMINEADQSINNYFYSFNIGPAHIISFSTEFYYFTRYGQSQIMTQYQWLERDLIEANKPENRMKRPWIITFGHRPMICSNDNHDDSTNKNSRLRKGMPKTHLYGLENLFFKYGVDIEFWAHQHSYERLWPFYDFKVYNGSLKEPYKNPKAPVHIITGFAGHKWIDTFHNRKPEWSAFRTNDYGFTNMTILNKTHVYIGQYSVRKNETFDEIIVRKEFHGPYEKLSK</sequence>
<dbReference type="GO" id="GO:0016787">
    <property type="term" value="F:hydrolase activity"/>
    <property type="evidence" value="ECO:0007669"/>
    <property type="project" value="InterPro"/>
</dbReference>
<evidence type="ECO:0000313" key="6">
    <source>
        <dbReference type="EMBL" id="RWS12831.1"/>
    </source>
</evidence>
<gene>
    <name evidence="4" type="ORF">B4U79_00916</name>
    <name evidence="5" type="ORF">B4U79_06177</name>
    <name evidence="6" type="ORF">B4U79_15195</name>
</gene>
<accession>A0A3S4QI18</accession>
<dbReference type="STRING" id="1965070.A0A3S4QI18"/>
<proteinExistence type="predicted"/>
<organism evidence="4 7">
    <name type="scientific">Dinothrombium tinctorium</name>
    <dbReference type="NCBI Taxonomy" id="1965070"/>
    <lineage>
        <taxon>Eukaryota</taxon>
        <taxon>Metazoa</taxon>
        <taxon>Ecdysozoa</taxon>
        <taxon>Arthropoda</taxon>
        <taxon>Chelicerata</taxon>
        <taxon>Arachnida</taxon>
        <taxon>Acari</taxon>
        <taxon>Acariformes</taxon>
        <taxon>Trombidiformes</taxon>
        <taxon>Prostigmata</taxon>
        <taxon>Anystina</taxon>
        <taxon>Parasitengona</taxon>
        <taxon>Trombidioidea</taxon>
        <taxon>Trombidiidae</taxon>
        <taxon>Dinothrombium</taxon>
    </lineage>
</organism>
<keyword evidence="7" id="KW-1185">Reference proteome</keyword>
<dbReference type="SUPFAM" id="SSF56300">
    <property type="entry name" value="Metallo-dependent phosphatases"/>
    <property type="match status" value="1"/>
</dbReference>
<evidence type="ECO:0000313" key="7">
    <source>
        <dbReference type="Proteomes" id="UP000285301"/>
    </source>
</evidence>
<name>A0A3S4QI18_9ACAR</name>
<dbReference type="PANTHER" id="PTHR45867:SF3">
    <property type="entry name" value="ACID PHOSPHATASE TYPE 7"/>
    <property type="match status" value="1"/>
</dbReference>
<comment type="caution">
    <text evidence="4">The sequence shown here is derived from an EMBL/GenBank/DDBJ whole genome shotgun (WGS) entry which is preliminary data.</text>
</comment>
<dbReference type="CDD" id="cd00839">
    <property type="entry name" value="MPP_PAPs"/>
    <property type="match status" value="1"/>
</dbReference>
<reference evidence="4 7" key="1">
    <citation type="journal article" date="2018" name="Gigascience">
        <title>Genomes of trombidid mites reveal novel predicted allergens and laterally-transferred genes associated with secondary metabolism.</title>
        <authorList>
            <person name="Dong X."/>
            <person name="Chaisiri K."/>
            <person name="Xia D."/>
            <person name="Armstrong S.D."/>
            <person name="Fang Y."/>
            <person name="Donnelly M.J."/>
            <person name="Kadowaki T."/>
            <person name="McGarry J.W."/>
            <person name="Darby A.C."/>
            <person name="Makepeace B.L."/>
        </authorList>
    </citation>
    <scope>NUCLEOTIDE SEQUENCE [LARGE SCALE GENOMIC DNA]</scope>
    <source>
        <strain evidence="4">UoL-WK</strain>
    </source>
</reference>
<feature type="domain" description="Purple acid phosphatase C-terminal" evidence="3">
    <location>
        <begin position="317"/>
        <end position="377"/>
    </location>
</feature>
<keyword evidence="1" id="KW-0325">Glycoprotein</keyword>
<feature type="domain" description="Calcineurin-like phosphoesterase" evidence="2">
    <location>
        <begin position="101"/>
        <end position="292"/>
    </location>
</feature>
<dbReference type="Proteomes" id="UP000285301">
    <property type="component" value="Unassembled WGS sequence"/>
</dbReference>
<evidence type="ECO:0000259" key="3">
    <source>
        <dbReference type="Pfam" id="PF14008"/>
    </source>
</evidence>